<evidence type="ECO:0000313" key="7">
    <source>
        <dbReference type="EMBL" id="EFJ37204.1"/>
    </source>
</evidence>
<evidence type="ECO:0000256" key="4">
    <source>
        <dbReference type="ARBA" id="ARBA00023136"/>
    </source>
</evidence>
<dbReference type="eggNOG" id="KOG0223">
    <property type="taxonomic scope" value="Eukaryota"/>
</dbReference>
<dbReference type="GO" id="GO:0015267">
    <property type="term" value="F:channel activity"/>
    <property type="evidence" value="ECO:0007669"/>
    <property type="project" value="InterPro"/>
</dbReference>
<dbReference type="InterPro" id="IPR000425">
    <property type="entry name" value="MIP"/>
</dbReference>
<feature type="transmembrane region" description="Helical" evidence="6">
    <location>
        <begin position="81"/>
        <end position="103"/>
    </location>
</feature>
<dbReference type="Gene3D" id="1.20.1080.10">
    <property type="entry name" value="Glycerol uptake facilitator protein"/>
    <property type="match status" value="1"/>
</dbReference>
<gene>
    <name evidence="7" type="ORF">SELMODRAFT_76794</name>
</gene>
<dbReference type="KEGG" id="smo:SELMODRAFT_76794"/>
<feature type="transmembrane region" description="Helical" evidence="6">
    <location>
        <begin position="158"/>
        <end position="184"/>
    </location>
</feature>
<dbReference type="AlphaFoldDB" id="D8QU00"/>
<feature type="transmembrane region" description="Helical" evidence="6">
    <location>
        <begin position="131"/>
        <end position="151"/>
    </location>
</feature>
<dbReference type="PRINTS" id="PR00783">
    <property type="entry name" value="MINTRINSICP"/>
</dbReference>
<dbReference type="OMA" id="SMMNVFI"/>
<comment type="subcellular location">
    <subcellularLocation>
        <location evidence="1">Membrane</location>
        <topology evidence="1">Multi-pass membrane protein</topology>
    </subcellularLocation>
</comment>
<keyword evidence="3 6" id="KW-1133">Transmembrane helix</keyword>
<dbReference type="SUPFAM" id="SSF81338">
    <property type="entry name" value="Aquaporin-like"/>
    <property type="match status" value="1"/>
</dbReference>
<feature type="transmembrane region" description="Helical" evidence="6">
    <location>
        <begin position="7"/>
        <end position="26"/>
    </location>
</feature>
<feature type="non-terminal residue" evidence="7">
    <location>
        <position position="1"/>
    </location>
</feature>
<feature type="transmembrane region" description="Helical" evidence="6">
    <location>
        <begin position="215"/>
        <end position="235"/>
    </location>
</feature>
<dbReference type="EMBL" id="GL377566">
    <property type="protein sequence ID" value="EFJ37204.1"/>
    <property type="molecule type" value="Genomic_DNA"/>
</dbReference>
<dbReference type="OrthoDB" id="3222at2759"/>
<evidence type="ECO:0000256" key="5">
    <source>
        <dbReference type="RuleBase" id="RU000477"/>
    </source>
</evidence>
<accession>D8QU00</accession>
<reference evidence="7 8" key="1">
    <citation type="journal article" date="2011" name="Science">
        <title>The Selaginella genome identifies genetic changes associated with the evolution of vascular plants.</title>
        <authorList>
            <person name="Banks J.A."/>
            <person name="Nishiyama T."/>
            <person name="Hasebe M."/>
            <person name="Bowman J.L."/>
            <person name="Gribskov M."/>
            <person name="dePamphilis C."/>
            <person name="Albert V.A."/>
            <person name="Aono N."/>
            <person name="Aoyama T."/>
            <person name="Ambrose B.A."/>
            <person name="Ashton N.W."/>
            <person name="Axtell M.J."/>
            <person name="Barker E."/>
            <person name="Barker M.S."/>
            <person name="Bennetzen J.L."/>
            <person name="Bonawitz N.D."/>
            <person name="Chapple C."/>
            <person name="Cheng C."/>
            <person name="Correa L.G."/>
            <person name="Dacre M."/>
            <person name="DeBarry J."/>
            <person name="Dreyer I."/>
            <person name="Elias M."/>
            <person name="Engstrom E.M."/>
            <person name="Estelle M."/>
            <person name="Feng L."/>
            <person name="Finet C."/>
            <person name="Floyd S.K."/>
            <person name="Frommer W.B."/>
            <person name="Fujita T."/>
            <person name="Gramzow L."/>
            <person name="Gutensohn M."/>
            <person name="Harholt J."/>
            <person name="Hattori M."/>
            <person name="Heyl A."/>
            <person name="Hirai T."/>
            <person name="Hiwatashi Y."/>
            <person name="Ishikawa M."/>
            <person name="Iwata M."/>
            <person name="Karol K.G."/>
            <person name="Koehler B."/>
            <person name="Kolukisaoglu U."/>
            <person name="Kubo M."/>
            <person name="Kurata T."/>
            <person name="Lalonde S."/>
            <person name="Li K."/>
            <person name="Li Y."/>
            <person name="Litt A."/>
            <person name="Lyons E."/>
            <person name="Manning G."/>
            <person name="Maruyama T."/>
            <person name="Michael T.P."/>
            <person name="Mikami K."/>
            <person name="Miyazaki S."/>
            <person name="Morinaga S."/>
            <person name="Murata T."/>
            <person name="Mueller-Roeber B."/>
            <person name="Nelson D.R."/>
            <person name="Obara M."/>
            <person name="Oguri Y."/>
            <person name="Olmstead R.G."/>
            <person name="Onodera N."/>
            <person name="Petersen B.L."/>
            <person name="Pils B."/>
            <person name="Prigge M."/>
            <person name="Rensing S.A."/>
            <person name="Riano-Pachon D.M."/>
            <person name="Roberts A.W."/>
            <person name="Sato Y."/>
            <person name="Scheller H.V."/>
            <person name="Schulz B."/>
            <person name="Schulz C."/>
            <person name="Shakirov E.V."/>
            <person name="Shibagaki N."/>
            <person name="Shinohara N."/>
            <person name="Shippen D.E."/>
            <person name="Soerensen I."/>
            <person name="Sotooka R."/>
            <person name="Sugimoto N."/>
            <person name="Sugita M."/>
            <person name="Sumikawa N."/>
            <person name="Tanurdzic M."/>
            <person name="Theissen G."/>
            <person name="Ulvskov P."/>
            <person name="Wakazuki S."/>
            <person name="Weng J.K."/>
            <person name="Willats W.W."/>
            <person name="Wipf D."/>
            <person name="Wolf P.G."/>
            <person name="Yang L."/>
            <person name="Zimmer A.D."/>
            <person name="Zhu Q."/>
            <person name="Mitros T."/>
            <person name="Hellsten U."/>
            <person name="Loque D."/>
            <person name="Otillar R."/>
            <person name="Salamov A."/>
            <person name="Schmutz J."/>
            <person name="Shapiro H."/>
            <person name="Lindquist E."/>
            <person name="Lucas S."/>
            <person name="Rokhsar D."/>
            <person name="Grigoriev I.V."/>
        </authorList>
    </citation>
    <scope>NUCLEOTIDE SEQUENCE [LARGE SCALE GENOMIC DNA]</scope>
</reference>
<dbReference type="InParanoid" id="D8QU00"/>
<evidence type="ECO:0008006" key="9">
    <source>
        <dbReference type="Google" id="ProtNLM"/>
    </source>
</evidence>
<evidence type="ECO:0000256" key="1">
    <source>
        <dbReference type="ARBA" id="ARBA00004141"/>
    </source>
</evidence>
<evidence type="ECO:0000256" key="2">
    <source>
        <dbReference type="ARBA" id="ARBA00022692"/>
    </source>
</evidence>
<keyword evidence="2 5" id="KW-0812">Transmembrane</keyword>
<evidence type="ECO:0000256" key="6">
    <source>
        <dbReference type="SAM" id="Phobius"/>
    </source>
</evidence>
<proteinExistence type="inferred from homology"/>
<organism evidence="8">
    <name type="scientific">Selaginella moellendorffii</name>
    <name type="common">Spikemoss</name>
    <dbReference type="NCBI Taxonomy" id="88036"/>
    <lineage>
        <taxon>Eukaryota</taxon>
        <taxon>Viridiplantae</taxon>
        <taxon>Streptophyta</taxon>
        <taxon>Embryophyta</taxon>
        <taxon>Tracheophyta</taxon>
        <taxon>Lycopodiopsida</taxon>
        <taxon>Selaginellales</taxon>
        <taxon>Selaginellaceae</taxon>
        <taxon>Selaginella</taxon>
    </lineage>
</organism>
<name>D8QU00_SELML</name>
<evidence type="ECO:0000256" key="3">
    <source>
        <dbReference type="ARBA" id="ARBA00022989"/>
    </source>
</evidence>
<dbReference type="STRING" id="88036.D8QU00"/>
<dbReference type="InterPro" id="IPR023271">
    <property type="entry name" value="Aquaporin-like"/>
</dbReference>
<keyword evidence="5" id="KW-0813">Transport</keyword>
<dbReference type="HOGENOM" id="CLU_020019_3_0_1"/>
<dbReference type="Pfam" id="PF00230">
    <property type="entry name" value="MIP"/>
    <property type="match status" value="1"/>
</dbReference>
<keyword evidence="8" id="KW-1185">Reference proteome</keyword>
<keyword evidence="4 6" id="KW-0472">Membrane</keyword>
<dbReference type="Gramene" id="EFJ37204">
    <property type="protein sequence ID" value="EFJ37204"/>
    <property type="gene ID" value="SELMODRAFT_76794"/>
</dbReference>
<evidence type="ECO:0000313" key="8">
    <source>
        <dbReference type="Proteomes" id="UP000001514"/>
    </source>
</evidence>
<sequence>LQVWRSCLVECLATGAFVFASILIIVSCSQQSASPMTAISVLHFLVISFLILSVAPSSGGHLNPCITFMAMVLGYVSPSRVVMYTGAQCIGSIFGSLCMKLVLPHEVAHKFALGGCTIRNSAGAGFPVGSAFVAETFFTFFLMFIVATLALDPFRAPVFGAILAPTFIAAAVGVLVFVSGGLALGYSGAGMNPARCIGPAVVMGSHNEELWRGHWLWWVAPYFATVLVAVVYCLVPPHHVDIYRGRKDFISSLKKAFGSHHPQVPSETRISSENLTP</sequence>
<feature type="transmembrane region" description="Helical" evidence="6">
    <location>
        <begin position="38"/>
        <end position="60"/>
    </location>
</feature>
<dbReference type="PANTHER" id="PTHR47002:SF2">
    <property type="entry name" value="AQUAPORIN AQPAE.A-LIKE"/>
    <property type="match status" value="1"/>
</dbReference>
<dbReference type="GO" id="GO:0016020">
    <property type="term" value="C:membrane"/>
    <property type="evidence" value="ECO:0007669"/>
    <property type="project" value="UniProtKB-SubCell"/>
</dbReference>
<protein>
    <recommendedName>
        <fullName evidence="9">Aquaporin</fullName>
    </recommendedName>
</protein>
<dbReference type="Proteomes" id="UP000001514">
    <property type="component" value="Unassembled WGS sequence"/>
</dbReference>
<dbReference type="PANTHER" id="PTHR47002">
    <property type="entry name" value="AQUAPORIN-LIKE"/>
    <property type="match status" value="1"/>
</dbReference>
<comment type="similarity">
    <text evidence="5">Belongs to the MIP/aquaporin (TC 1.A.8) family.</text>
</comment>